<feature type="transmembrane region" description="Helical" evidence="6">
    <location>
        <begin position="42"/>
        <end position="63"/>
    </location>
</feature>
<accession>A0A7W3LRB7</accession>
<organism evidence="8 9">
    <name type="scientific">Actinomadura namibiensis</name>
    <dbReference type="NCBI Taxonomy" id="182080"/>
    <lineage>
        <taxon>Bacteria</taxon>
        <taxon>Bacillati</taxon>
        <taxon>Actinomycetota</taxon>
        <taxon>Actinomycetes</taxon>
        <taxon>Streptosporangiales</taxon>
        <taxon>Thermomonosporaceae</taxon>
        <taxon>Actinomadura</taxon>
    </lineage>
</organism>
<dbReference type="Proteomes" id="UP000572680">
    <property type="component" value="Unassembled WGS sequence"/>
</dbReference>
<comment type="caution">
    <text evidence="8">The sequence shown here is derived from an EMBL/GenBank/DDBJ whole genome shotgun (WGS) entry which is preliminary data.</text>
</comment>
<feature type="transmembrane region" description="Helical" evidence="6">
    <location>
        <begin position="309"/>
        <end position="331"/>
    </location>
</feature>
<evidence type="ECO:0000313" key="9">
    <source>
        <dbReference type="Proteomes" id="UP000572680"/>
    </source>
</evidence>
<dbReference type="InterPro" id="IPR011527">
    <property type="entry name" value="ABC1_TM_dom"/>
</dbReference>
<keyword evidence="2 6" id="KW-0812">Transmembrane</keyword>
<keyword evidence="9" id="KW-1185">Reference proteome</keyword>
<keyword evidence="4 6" id="KW-0472">Membrane</keyword>
<evidence type="ECO:0000256" key="2">
    <source>
        <dbReference type="ARBA" id="ARBA00022692"/>
    </source>
</evidence>
<comment type="subcellular location">
    <subcellularLocation>
        <location evidence="1">Cell membrane</location>
        <topology evidence="1">Multi-pass membrane protein</topology>
    </subcellularLocation>
</comment>
<feature type="region of interest" description="Disordered" evidence="5">
    <location>
        <begin position="1"/>
        <end position="26"/>
    </location>
</feature>
<dbReference type="GO" id="GO:0005524">
    <property type="term" value="F:ATP binding"/>
    <property type="evidence" value="ECO:0007669"/>
    <property type="project" value="InterPro"/>
</dbReference>
<dbReference type="AlphaFoldDB" id="A0A7W3LRB7"/>
<keyword evidence="3 6" id="KW-1133">Transmembrane helix</keyword>
<proteinExistence type="predicted"/>
<feature type="transmembrane region" description="Helical" evidence="6">
    <location>
        <begin position="84"/>
        <end position="107"/>
    </location>
</feature>
<evidence type="ECO:0000256" key="1">
    <source>
        <dbReference type="ARBA" id="ARBA00004651"/>
    </source>
</evidence>
<gene>
    <name evidence="8" type="ORF">HNR61_004469</name>
</gene>
<evidence type="ECO:0000256" key="4">
    <source>
        <dbReference type="ARBA" id="ARBA00023136"/>
    </source>
</evidence>
<dbReference type="RefSeq" id="WP_220509607.1">
    <property type="nucleotide sequence ID" value="NZ_BAAALP010000024.1"/>
</dbReference>
<evidence type="ECO:0000256" key="5">
    <source>
        <dbReference type="SAM" id="MobiDB-lite"/>
    </source>
</evidence>
<evidence type="ECO:0000256" key="3">
    <source>
        <dbReference type="ARBA" id="ARBA00022989"/>
    </source>
</evidence>
<feature type="transmembrane region" description="Helical" evidence="6">
    <location>
        <begin position="176"/>
        <end position="200"/>
    </location>
</feature>
<feature type="transmembrane region" description="Helical" evidence="6">
    <location>
        <begin position="277"/>
        <end position="297"/>
    </location>
</feature>
<evidence type="ECO:0000313" key="8">
    <source>
        <dbReference type="EMBL" id="MBA8952823.1"/>
    </source>
</evidence>
<dbReference type="Gene3D" id="1.20.1560.10">
    <property type="entry name" value="ABC transporter type 1, transmembrane domain"/>
    <property type="match status" value="1"/>
</dbReference>
<dbReference type="InterPro" id="IPR036640">
    <property type="entry name" value="ABC1_TM_sf"/>
</dbReference>
<dbReference type="SUPFAM" id="SSF90123">
    <property type="entry name" value="ABC transporter transmembrane region"/>
    <property type="match status" value="1"/>
</dbReference>
<sequence length="359" mass="37592">MSDLSGRDPADDPRGGEPSRGRRSRPRVAAMAVAMQFRAAPFGAWALLAATVVAGTGPAAVAWCGKLLFDELGRGGAADAARAAWLAAALGIAGLVLAVTAQAAGYLDDLVRQRLAVDVERRLFAKVNEFRGLRRFEDPVFHDRLRLATQASADAPHNITGFCQQTVQTVATVGGFLGALLAVWPPMALLLLVCGTAALVSRLAVARRQIEVAESVSGRYRRQTFYRSLLTDPRAAKEIRLFGLGGFLHGRLVAAVGSASEAELAVKRRGALTQAGFAALNAVVTGGGVLLVVVGAAQGRFTVGDVTLFVAATAGVQGAFTGVVLQAGAAAEAVRLFGHYADLLETPTTWRPVRPRCRG</sequence>
<feature type="domain" description="ABC transmembrane type-1" evidence="7">
    <location>
        <begin position="45"/>
        <end position="332"/>
    </location>
</feature>
<evidence type="ECO:0000256" key="6">
    <source>
        <dbReference type="SAM" id="Phobius"/>
    </source>
</evidence>
<reference evidence="8 9" key="1">
    <citation type="submission" date="2020-08" db="EMBL/GenBank/DDBJ databases">
        <title>Genomic Encyclopedia of Type Strains, Phase IV (KMG-IV): sequencing the most valuable type-strain genomes for metagenomic binning, comparative biology and taxonomic classification.</title>
        <authorList>
            <person name="Goeker M."/>
        </authorList>
    </citation>
    <scope>NUCLEOTIDE SEQUENCE [LARGE SCALE GENOMIC DNA]</scope>
    <source>
        <strain evidence="8 9">DSM 44197</strain>
    </source>
</reference>
<name>A0A7W3LRB7_ACTNM</name>
<dbReference type="EMBL" id="JACJIA010000005">
    <property type="protein sequence ID" value="MBA8952823.1"/>
    <property type="molecule type" value="Genomic_DNA"/>
</dbReference>
<dbReference type="GO" id="GO:0140359">
    <property type="term" value="F:ABC-type transporter activity"/>
    <property type="evidence" value="ECO:0007669"/>
    <property type="project" value="InterPro"/>
</dbReference>
<dbReference type="PROSITE" id="PS50929">
    <property type="entry name" value="ABC_TM1F"/>
    <property type="match status" value="1"/>
</dbReference>
<feature type="compositionally biased region" description="Basic and acidic residues" evidence="5">
    <location>
        <begin position="1"/>
        <end position="20"/>
    </location>
</feature>
<dbReference type="GO" id="GO:0005886">
    <property type="term" value="C:plasma membrane"/>
    <property type="evidence" value="ECO:0007669"/>
    <property type="project" value="UniProtKB-SubCell"/>
</dbReference>
<protein>
    <submittedName>
        <fullName evidence="8">ABC-type multidrug transport system fused ATPase/permease subunit</fullName>
    </submittedName>
</protein>
<evidence type="ECO:0000259" key="7">
    <source>
        <dbReference type="PROSITE" id="PS50929"/>
    </source>
</evidence>